<evidence type="ECO:0000313" key="1">
    <source>
        <dbReference type="EMBL" id="GFU09109.1"/>
    </source>
</evidence>
<comment type="caution">
    <text evidence="1">The sequence shown here is derived from an EMBL/GenBank/DDBJ whole genome shotgun (WGS) entry which is preliminary data.</text>
</comment>
<gene>
    <name evidence="1" type="ORF">NPIL_692771</name>
</gene>
<keyword evidence="2" id="KW-1185">Reference proteome</keyword>
<dbReference type="EMBL" id="BMAW01124687">
    <property type="protein sequence ID" value="GFU09109.1"/>
    <property type="molecule type" value="Genomic_DNA"/>
</dbReference>
<protein>
    <submittedName>
        <fullName evidence="1">Uncharacterized protein</fullName>
    </submittedName>
</protein>
<organism evidence="1 2">
    <name type="scientific">Nephila pilipes</name>
    <name type="common">Giant wood spider</name>
    <name type="synonym">Nephila maculata</name>
    <dbReference type="NCBI Taxonomy" id="299642"/>
    <lineage>
        <taxon>Eukaryota</taxon>
        <taxon>Metazoa</taxon>
        <taxon>Ecdysozoa</taxon>
        <taxon>Arthropoda</taxon>
        <taxon>Chelicerata</taxon>
        <taxon>Arachnida</taxon>
        <taxon>Araneae</taxon>
        <taxon>Araneomorphae</taxon>
        <taxon>Entelegynae</taxon>
        <taxon>Araneoidea</taxon>
        <taxon>Nephilidae</taxon>
        <taxon>Nephila</taxon>
    </lineage>
</organism>
<dbReference type="AlphaFoldDB" id="A0A8X6Q981"/>
<name>A0A8X6Q981_NEPPI</name>
<proteinExistence type="predicted"/>
<sequence length="101" mass="10784">MGANASPAHRGVTTRTGGCAVAPAAHRRAATPAHTPAVLHRLLSCRSSPAYLLPLPVPCALPCNAYLQRCHTITQHCCRRNATCVCKATTRAFCYLLFSPL</sequence>
<dbReference type="Proteomes" id="UP000887013">
    <property type="component" value="Unassembled WGS sequence"/>
</dbReference>
<accession>A0A8X6Q981</accession>
<evidence type="ECO:0000313" key="2">
    <source>
        <dbReference type="Proteomes" id="UP000887013"/>
    </source>
</evidence>
<reference evidence="1" key="1">
    <citation type="submission" date="2020-08" db="EMBL/GenBank/DDBJ databases">
        <title>Multicomponent nature underlies the extraordinary mechanical properties of spider dragline silk.</title>
        <authorList>
            <person name="Kono N."/>
            <person name="Nakamura H."/>
            <person name="Mori M."/>
            <person name="Yoshida Y."/>
            <person name="Ohtoshi R."/>
            <person name="Malay A.D."/>
            <person name="Moran D.A.P."/>
            <person name="Tomita M."/>
            <person name="Numata K."/>
            <person name="Arakawa K."/>
        </authorList>
    </citation>
    <scope>NUCLEOTIDE SEQUENCE</scope>
</reference>